<dbReference type="PANTHER" id="PTHR12526">
    <property type="entry name" value="GLYCOSYLTRANSFERASE"/>
    <property type="match status" value="1"/>
</dbReference>
<dbReference type="Gene3D" id="3.40.50.11090">
    <property type="match status" value="1"/>
</dbReference>
<dbReference type="SUPFAM" id="SSF53756">
    <property type="entry name" value="UDP-Glycosyltransferase/glycogen phosphorylase"/>
    <property type="match status" value="1"/>
</dbReference>
<feature type="domain" description="Glycosyl transferase family 1" evidence="1">
    <location>
        <begin position="165"/>
        <end position="315"/>
    </location>
</feature>
<gene>
    <name evidence="2" type="ORF">UW79_C0011G0005</name>
</gene>
<dbReference type="GO" id="GO:0016757">
    <property type="term" value="F:glycosyltransferase activity"/>
    <property type="evidence" value="ECO:0007669"/>
    <property type="project" value="InterPro"/>
</dbReference>
<dbReference type="Proteomes" id="UP000034032">
    <property type="component" value="Unassembled WGS sequence"/>
</dbReference>
<dbReference type="CDD" id="cd03801">
    <property type="entry name" value="GT4_PimA-like"/>
    <property type="match status" value="1"/>
</dbReference>
<dbReference type="EMBL" id="LCJR01000011">
    <property type="protein sequence ID" value="KKT82095.1"/>
    <property type="molecule type" value="Genomic_DNA"/>
</dbReference>
<comment type="caution">
    <text evidence="2">The sequence shown here is derived from an EMBL/GenBank/DDBJ whole genome shotgun (WGS) entry which is preliminary data.</text>
</comment>
<evidence type="ECO:0000259" key="1">
    <source>
        <dbReference type="Pfam" id="PF00534"/>
    </source>
</evidence>
<sequence length="343" mass="39834">MRINFLLPHLKPAGGVSVSLTFGHKLAERGHDVIAAIENSSFLSRLYRNFFNDHPLLPRGSKLRLKMVRSFKDLPDADVWMADSWKSAKKLYNLKTKAVKFQYIQHDERMYHGDPKVVEEVFRLPLIKFVNATWLQRMLKRDFNYEAEVMFNSVDCDLFNPNKRDRRPDDGLIKILLLHHDYGWKNSKEGAQIVMELKEKYPNVRLVLFGTRAKNIDLPHDEYHFNVFGEDLARLFANSDIFLGASIDDSRPLPHRWAMASGCALATYDNVSSDDYAFNGENSLVAEKGNREDLKNKVEELIRDSELRRQVIQSALVFVRKLPTWDEMTDKLENIFKKGLNQT</sequence>
<dbReference type="Pfam" id="PF00534">
    <property type="entry name" value="Glycos_transf_1"/>
    <property type="match status" value="1"/>
</dbReference>
<accession>A0A0G1KF34</accession>
<proteinExistence type="predicted"/>
<reference evidence="2 3" key="1">
    <citation type="journal article" date="2015" name="Nature">
        <title>rRNA introns, odd ribosomes, and small enigmatic genomes across a large radiation of phyla.</title>
        <authorList>
            <person name="Brown C.T."/>
            <person name="Hug L.A."/>
            <person name="Thomas B.C."/>
            <person name="Sharon I."/>
            <person name="Castelle C.J."/>
            <person name="Singh A."/>
            <person name="Wilkins M.J."/>
            <person name="Williams K.H."/>
            <person name="Banfield J.F."/>
        </authorList>
    </citation>
    <scope>NUCLEOTIDE SEQUENCE [LARGE SCALE GENOMIC DNA]</scope>
</reference>
<keyword evidence="2" id="KW-0808">Transferase</keyword>
<name>A0A0G1KF34_9BACT</name>
<dbReference type="AlphaFoldDB" id="A0A0G1KF34"/>
<dbReference type="InterPro" id="IPR001296">
    <property type="entry name" value="Glyco_trans_1"/>
</dbReference>
<evidence type="ECO:0000313" key="2">
    <source>
        <dbReference type="EMBL" id="KKT82095.1"/>
    </source>
</evidence>
<organism evidence="2 3">
    <name type="scientific">Candidatus Yanofskybacteria bacterium GW2011_GWA2_44_9</name>
    <dbReference type="NCBI Taxonomy" id="1619025"/>
    <lineage>
        <taxon>Bacteria</taxon>
        <taxon>Candidatus Yanofskyibacteriota</taxon>
    </lineage>
</organism>
<dbReference type="Gene3D" id="3.40.50.2000">
    <property type="entry name" value="Glycogen Phosphorylase B"/>
    <property type="match status" value="1"/>
</dbReference>
<evidence type="ECO:0000313" key="3">
    <source>
        <dbReference type="Proteomes" id="UP000034032"/>
    </source>
</evidence>
<protein>
    <submittedName>
        <fullName evidence="2">Glycosyl transferase group 1</fullName>
    </submittedName>
</protein>